<name>A0A1F7V9X2_9BACT</name>
<evidence type="ECO:0000313" key="2">
    <source>
        <dbReference type="Proteomes" id="UP000178723"/>
    </source>
</evidence>
<dbReference type="Proteomes" id="UP000178723">
    <property type="component" value="Unassembled WGS sequence"/>
</dbReference>
<dbReference type="AlphaFoldDB" id="A0A1F7V9X2"/>
<dbReference type="PANTHER" id="PTHR30289">
    <property type="entry name" value="UNCHARACTERIZED PROTEIN YBCL-RELATED"/>
    <property type="match status" value="1"/>
</dbReference>
<gene>
    <name evidence="1" type="ORF">A3I40_03965</name>
</gene>
<organism evidence="1 2">
    <name type="scientific">Candidatus Uhrbacteria bacterium RIFCSPLOWO2_02_FULL_48_12</name>
    <dbReference type="NCBI Taxonomy" id="1802407"/>
    <lineage>
        <taxon>Bacteria</taxon>
        <taxon>Candidatus Uhriibacteriota</taxon>
    </lineage>
</organism>
<evidence type="ECO:0000313" key="1">
    <source>
        <dbReference type="EMBL" id="OGL87349.1"/>
    </source>
</evidence>
<dbReference type="InterPro" id="IPR005247">
    <property type="entry name" value="YbhB_YbcL/LppC-like"/>
</dbReference>
<dbReference type="Pfam" id="PF01161">
    <property type="entry name" value="PBP"/>
    <property type="match status" value="1"/>
</dbReference>
<dbReference type="InterPro" id="IPR008914">
    <property type="entry name" value="PEBP"/>
</dbReference>
<protein>
    <submittedName>
        <fullName evidence="1">Kinase inhibitor</fullName>
    </submittedName>
</protein>
<dbReference type="InterPro" id="IPR036610">
    <property type="entry name" value="PEBP-like_sf"/>
</dbReference>
<dbReference type="STRING" id="1802407.A3I40_03965"/>
<dbReference type="NCBIfam" id="TIGR00481">
    <property type="entry name" value="YbhB/YbcL family Raf kinase inhibitor-like protein"/>
    <property type="match status" value="1"/>
</dbReference>
<dbReference type="SUPFAM" id="SSF49777">
    <property type="entry name" value="PEBP-like"/>
    <property type="match status" value="1"/>
</dbReference>
<sequence>MQLTSPAFQNNEYIPQQYTCDGANANPPLNILDVPSAAKSLVLIVDDPDAPRGDWVHWTVWNINPTTASIGENSVPNGAIEGQTDFGKPGYGGPCPPSGTHRYHFKLYALDKELTLDNRAAKSDLLKVMSEHVLGQSTLIGLYKRQ</sequence>
<dbReference type="PANTHER" id="PTHR30289:SF1">
    <property type="entry name" value="PEBP (PHOSPHATIDYLETHANOLAMINE-BINDING PROTEIN) FAMILY PROTEIN"/>
    <property type="match status" value="1"/>
</dbReference>
<reference evidence="1 2" key="1">
    <citation type="journal article" date="2016" name="Nat. Commun.">
        <title>Thousands of microbial genomes shed light on interconnected biogeochemical processes in an aquifer system.</title>
        <authorList>
            <person name="Anantharaman K."/>
            <person name="Brown C.T."/>
            <person name="Hug L.A."/>
            <person name="Sharon I."/>
            <person name="Castelle C.J."/>
            <person name="Probst A.J."/>
            <person name="Thomas B.C."/>
            <person name="Singh A."/>
            <person name="Wilkins M.J."/>
            <person name="Karaoz U."/>
            <person name="Brodie E.L."/>
            <person name="Williams K.H."/>
            <person name="Hubbard S.S."/>
            <person name="Banfield J.F."/>
        </authorList>
    </citation>
    <scope>NUCLEOTIDE SEQUENCE [LARGE SCALE GENOMIC DNA]</scope>
</reference>
<accession>A0A1F7V9X2</accession>
<dbReference type="Gene3D" id="3.90.280.10">
    <property type="entry name" value="PEBP-like"/>
    <property type="match status" value="1"/>
</dbReference>
<dbReference type="CDD" id="cd00865">
    <property type="entry name" value="PEBP_bact_arch"/>
    <property type="match status" value="1"/>
</dbReference>
<dbReference type="EMBL" id="MGEP01000019">
    <property type="protein sequence ID" value="OGL87349.1"/>
    <property type="molecule type" value="Genomic_DNA"/>
</dbReference>
<comment type="caution">
    <text evidence="1">The sequence shown here is derived from an EMBL/GenBank/DDBJ whole genome shotgun (WGS) entry which is preliminary data.</text>
</comment>
<proteinExistence type="predicted"/>